<dbReference type="OrthoDB" id="1915602at2759"/>
<organism evidence="8 9">
    <name type="scientific">Elaeis guineensis var. tenera</name>
    <name type="common">Oil palm</name>
    <dbReference type="NCBI Taxonomy" id="51953"/>
    <lineage>
        <taxon>Eukaryota</taxon>
        <taxon>Viridiplantae</taxon>
        <taxon>Streptophyta</taxon>
        <taxon>Embryophyta</taxon>
        <taxon>Tracheophyta</taxon>
        <taxon>Spermatophyta</taxon>
        <taxon>Magnoliopsida</taxon>
        <taxon>Liliopsida</taxon>
        <taxon>Arecaceae</taxon>
        <taxon>Arecoideae</taxon>
        <taxon>Cocoseae</taxon>
        <taxon>Elaeidinae</taxon>
        <taxon>Elaeis</taxon>
    </lineage>
</organism>
<evidence type="ECO:0000256" key="2">
    <source>
        <dbReference type="ARBA" id="ARBA00005510"/>
    </source>
</evidence>
<accession>A0A8N4F3G2</accession>
<dbReference type="GO" id="GO:0005634">
    <property type="term" value="C:nucleus"/>
    <property type="evidence" value="ECO:0007669"/>
    <property type="project" value="UniProtKB-SubCell"/>
</dbReference>
<keyword evidence="3" id="KW-0805">Transcription regulation</keyword>
<dbReference type="PROSITE" id="PS50888">
    <property type="entry name" value="BHLH"/>
    <property type="match status" value="1"/>
</dbReference>
<sequence length="410" mass="45700">MVRWLVAPPSDLSVLDPQRGCLNGQQQHQQQLAHIGYVVPHTTSMQSFHSPNDDKRSRNISYIHDQIGDHGNGWPNLAGTKYLTIGAATTGEEEKSIKEQSDNSRKRKAENISHQKVGCGNTAEDGKKHKRVKEDRVRGGETAAKESPRANNKREASGDASKENVEPPKTDYIHVRARRGQATDSHSLAERVRRERISERMKYLQELVPGCNNITGKAGILDQIINYVQSLQRQVEFLSMNLAAVNPRLDFDIDHFFNREINVACNSGVMPVTDMSSEQLDPSYVQFTCLHPTSACCGLDMAMDSSDIVLHRTMSLPASVPGPILDSSLNVITSKTMFMKFIKMREWSKSSSHLPLVTFKGHFQVHGSSSSWNTGLQNLYGVEVLQGRGPAFPFQSLQGDILPCNLEMEM</sequence>
<dbReference type="PANTHER" id="PTHR12565">
    <property type="entry name" value="STEROL REGULATORY ELEMENT-BINDING PROTEIN"/>
    <property type="match status" value="1"/>
</dbReference>
<reference evidence="9" key="1">
    <citation type="submission" date="2025-08" db="UniProtKB">
        <authorList>
            <consortium name="RefSeq"/>
        </authorList>
    </citation>
    <scope>IDENTIFICATION</scope>
</reference>
<comment type="subcellular location">
    <subcellularLocation>
        <location evidence="1">Nucleus</location>
    </subcellularLocation>
</comment>
<feature type="region of interest" description="Disordered" evidence="6">
    <location>
        <begin position="90"/>
        <end position="188"/>
    </location>
</feature>
<dbReference type="SMART" id="SM00353">
    <property type="entry name" value="HLH"/>
    <property type="match status" value="1"/>
</dbReference>
<feature type="compositionally biased region" description="Basic and acidic residues" evidence="6">
    <location>
        <begin position="124"/>
        <end position="174"/>
    </location>
</feature>
<evidence type="ECO:0000256" key="3">
    <source>
        <dbReference type="ARBA" id="ARBA00023015"/>
    </source>
</evidence>
<dbReference type="GO" id="GO:0046983">
    <property type="term" value="F:protein dimerization activity"/>
    <property type="evidence" value="ECO:0007669"/>
    <property type="project" value="InterPro"/>
</dbReference>
<keyword evidence="5" id="KW-0539">Nucleus</keyword>
<protein>
    <submittedName>
        <fullName evidence="9">Transcription factor HBI1 isoform X1</fullName>
    </submittedName>
</protein>
<proteinExistence type="inferred from homology"/>
<dbReference type="PANTHER" id="PTHR12565:SF184">
    <property type="entry name" value="BHLH TRANSCRIPTION FACTOR"/>
    <property type="match status" value="1"/>
</dbReference>
<evidence type="ECO:0000256" key="6">
    <source>
        <dbReference type="SAM" id="MobiDB-lite"/>
    </source>
</evidence>
<evidence type="ECO:0000256" key="4">
    <source>
        <dbReference type="ARBA" id="ARBA00023163"/>
    </source>
</evidence>
<name>A0A8N4F3G2_ELAGV</name>
<evidence type="ECO:0000259" key="7">
    <source>
        <dbReference type="PROSITE" id="PS50888"/>
    </source>
</evidence>
<dbReference type="InterPro" id="IPR024097">
    <property type="entry name" value="bHLH_ZIP_TF"/>
</dbReference>
<gene>
    <name evidence="9" type="primary">LOC105056257</name>
</gene>
<evidence type="ECO:0000313" key="8">
    <source>
        <dbReference type="Proteomes" id="UP000504607"/>
    </source>
</evidence>
<dbReference type="GO" id="GO:0003700">
    <property type="term" value="F:DNA-binding transcription factor activity"/>
    <property type="evidence" value="ECO:0007669"/>
    <property type="project" value="TreeGrafter"/>
</dbReference>
<feature type="domain" description="BHLH" evidence="7">
    <location>
        <begin position="181"/>
        <end position="231"/>
    </location>
</feature>
<dbReference type="InterPro" id="IPR011598">
    <property type="entry name" value="bHLH_dom"/>
</dbReference>
<dbReference type="RefSeq" id="XP_029123887.1">
    <property type="nucleotide sequence ID" value="XM_029268054.1"/>
</dbReference>
<keyword evidence="4" id="KW-0804">Transcription</keyword>
<dbReference type="AlphaFoldDB" id="A0A8N4F3G2"/>
<dbReference type="SUPFAM" id="SSF47459">
    <property type="entry name" value="HLH, helix-loop-helix DNA-binding domain"/>
    <property type="match status" value="1"/>
</dbReference>
<dbReference type="Pfam" id="PF00010">
    <property type="entry name" value="HLH"/>
    <property type="match status" value="1"/>
</dbReference>
<evidence type="ECO:0000313" key="9">
    <source>
        <dbReference type="RefSeq" id="XP_029123887.1"/>
    </source>
</evidence>
<feature type="compositionally biased region" description="Basic and acidic residues" evidence="6">
    <location>
        <begin position="92"/>
        <end position="113"/>
    </location>
</feature>
<evidence type="ECO:0000256" key="5">
    <source>
        <dbReference type="ARBA" id="ARBA00023242"/>
    </source>
</evidence>
<dbReference type="FunFam" id="4.10.280.10:FF:000002">
    <property type="entry name" value="Basic helix-loop-helix transcription factor"/>
    <property type="match status" value="1"/>
</dbReference>
<dbReference type="InterPro" id="IPR036638">
    <property type="entry name" value="HLH_DNA-bd_sf"/>
</dbReference>
<dbReference type="Gene3D" id="4.10.280.10">
    <property type="entry name" value="Helix-loop-helix DNA-binding domain"/>
    <property type="match status" value="1"/>
</dbReference>
<dbReference type="CDD" id="cd18919">
    <property type="entry name" value="bHLH_AtBPE_like"/>
    <property type="match status" value="1"/>
</dbReference>
<dbReference type="Proteomes" id="UP000504607">
    <property type="component" value="Chromosome 13"/>
</dbReference>
<comment type="similarity">
    <text evidence="2">Belongs to the bHLH protein family.</text>
</comment>
<keyword evidence="8" id="KW-1185">Reference proteome</keyword>
<evidence type="ECO:0000256" key="1">
    <source>
        <dbReference type="ARBA" id="ARBA00004123"/>
    </source>
</evidence>